<evidence type="ECO:0000256" key="4">
    <source>
        <dbReference type="ARBA" id="ARBA00023054"/>
    </source>
</evidence>
<dbReference type="GO" id="GO:0009424">
    <property type="term" value="C:bacterial-type flagellum hook"/>
    <property type="evidence" value="ECO:0007669"/>
    <property type="project" value="UniProtKB-UniRule"/>
</dbReference>
<dbReference type="Pfam" id="PF02465">
    <property type="entry name" value="FliD_N"/>
    <property type="match status" value="1"/>
</dbReference>
<evidence type="ECO:0000256" key="3">
    <source>
        <dbReference type="ARBA" id="ARBA00016246"/>
    </source>
</evidence>
<keyword evidence="7" id="KW-0964">Secreted</keyword>
<evidence type="ECO:0000256" key="1">
    <source>
        <dbReference type="ARBA" id="ARBA00009764"/>
    </source>
</evidence>
<accession>A0A0D8LAP0</accession>
<keyword evidence="11" id="KW-0969">Cilium</keyword>
<keyword evidence="4 7" id="KW-0175">Coiled coil</keyword>
<organism evidence="11 12">
    <name type="scientific">Morganella morganii</name>
    <name type="common">Proteus morganii</name>
    <dbReference type="NCBI Taxonomy" id="582"/>
    <lineage>
        <taxon>Bacteria</taxon>
        <taxon>Pseudomonadati</taxon>
        <taxon>Pseudomonadota</taxon>
        <taxon>Gammaproteobacteria</taxon>
        <taxon>Enterobacterales</taxon>
        <taxon>Morganellaceae</taxon>
        <taxon>Morganella</taxon>
    </lineage>
</organism>
<dbReference type="GO" id="GO:0009421">
    <property type="term" value="C:bacterial-type flagellum filament cap"/>
    <property type="evidence" value="ECO:0007669"/>
    <property type="project" value="InterPro"/>
</dbReference>
<dbReference type="GO" id="GO:0005576">
    <property type="term" value="C:extracellular region"/>
    <property type="evidence" value="ECO:0007669"/>
    <property type="project" value="UniProtKB-SubCell"/>
</dbReference>
<comment type="subcellular location">
    <subcellularLocation>
        <location evidence="7">Secreted</location>
    </subcellularLocation>
    <subcellularLocation>
        <location evidence="7">Bacterial flagellum</location>
    </subcellularLocation>
</comment>
<evidence type="ECO:0000259" key="9">
    <source>
        <dbReference type="Pfam" id="PF02465"/>
    </source>
</evidence>
<comment type="caution">
    <text evidence="11">The sequence shown here is derived from an EMBL/GenBank/DDBJ whole genome shotgun (WGS) entry which is preliminary data.</text>
</comment>
<dbReference type="GO" id="GO:0007155">
    <property type="term" value="P:cell adhesion"/>
    <property type="evidence" value="ECO:0007669"/>
    <property type="project" value="InterPro"/>
</dbReference>
<evidence type="ECO:0000313" key="12">
    <source>
        <dbReference type="Proteomes" id="UP000032582"/>
    </source>
</evidence>
<feature type="compositionally biased region" description="Polar residues" evidence="8">
    <location>
        <begin position="169"/>
        <end position="186"/>
    </location>
</feature>
<comment type="similarity">
    <text evidence="1 7">Belongs to the FliD family.</text>
</comment>
<comment type="function">
    <text evidence="6">Required for the morphogenesis and for the elongation of the flagellar filament by facilitating polymerization of the flagellin monomers at the tip of growing filament. Forms a capping structure, which prevents flagellin subunits (transported through the central channel of the flagellum) from leaking out without polymerization at the distal end.</text>
</comment>
<comment type="function">
    <text evidence="7">Required for morphogenesis and for the elongation of the flagellar filament by facilitating polymerization of the flagellin monomers at the tip of growing filament. Forms a capping structure, which prevents flagellin subunits (transported through the central channel of the flagellum) from leaking out without polymerization at the distal end.</text>
</comment>
<dbReference type="PANTHER" id="PTHR30288">
    <property type="entry name" value="FLAGELLAR CAP/ASSEMBLY PROTEIN FLID"/>
    <property type="match status" value="1"/>
</dbReference>
<dbReference type="GO" id="GO:0071973">
    <property type="term" value="P:bacterial-type flagellum-dependent cell motility"/>
    <property type="evidence" value="ECO:0007669"/>
    <property type="project" value="TreeGrafter"/>
</dbReference>
<dbReference type="AlphaFoldDB" id="A0A0D8LAP0"/>
<reference evidence="11 12" key="1">
    <citation type="submission" date="2015-02" db="EMBL/GenBank/DDBJ databases">
        <title>Whole genome shotgun sequencing of cultured foodborne pathogen.</title>
        <authorList>
            <person name="Timme R."/>
            <person name="Allard M.W."/>
            <person name="Strain E."/>
            <person name="Evans P.S."/>
            <person name="Brown E."/>
        </authorList>
    </citation>
    <scope>NUCLEOTIDE SEQUENCE [LARGE SCALE GENOMIC DNA]</scope>
    <source>
        <strain evidence="11 12">GCSL-TSO-24</strain>
    </source>
</reference>
<name>A0A0D8LAP0_MORMO</name>
<evidence type="ECO:0000256" key="5">
    <source>
        <dbReference type="ARBA" id="ARBA00023143"/>
    </source>
</evidence>
<dbReference type="InterPro" id="IPR010809">
    <property type="entry name" value="FliD_C"/>
</dbReference>
<comment type="subunit">
    <text evidence="2 7">Homopentamer.</text>
</comment>
<evidence type="ECO:0000259" key="10">
    <source>
        <dbReference type="Pfam" id="PF07195"/>
    </source>
</evidence>
<proteinExistence type="inferred from homology"/>
<keyword evidence="11" id="KW-0282">Flagellum</keyword>
<feature type="compositionally biased region" description="Polar residues" evidence="8">
    <location>
        <begin position="113"/>
        <end position="123"/>
    </location>
</feature>
<evidence type="ECO:0000256" key="2">
    <source>
        <dbReference type="ARBA" id="ARBA00011255"/>
    </source>
</evidence>
<keyword evidence="5 7" id="KW-0975">Bacterial flagellum</keyword>
<dbReference type="Pfam" id="PF07195">
    <property type="entry name" value="FliD_C"/>
    <property type="match status" value="1"/>
</dbReference>
<evidence type="ECO:0000256" key="6">
    <source>
        <dbReference type="ARBA" id="ARBA00025175"/>
    </source>
</evidence>
<dbReference type="InterPro" id="IPR040026">
    <property type="entry name" value="FliD"/>
</dbReference>
<sequence>MASITSLGIGSGLDTANMLEQLKYNEQKRLLPYTNMQNSYESKISAWGQISSSLDALNKSIKPLQGDAFHAVNVSSNKAFTATATSGAIADSHSVTVSQLATSHKAKTEPLQPGQTADTLLGDQNSGTRTVVIEQENGSEMRVELKDDETSLNQIAKAINKEDGDVHASVQNTDNGPQLVLTSKTTGTDGKMSVRVEGDAQLDGILHLEDGKPGMVTVADAKDAKLTVDGSDYTRSSNTIDDILTGVTLELKEVSEKDAAGNLKPETLSLTPDMTQYKTSIQNFVTEYNALINQTTASSKYVPSDSSGLTNNDVQKPSSENGALMGDSMLRGLVNETRTAVNGVYGENGAEYRSLADIGISIDPKTGLMTLSEDKLDAAIANDPDAVANIFMDKNGNEGLASTLGGIITKYNGDPDQKIEGSIKATTDSLNKQVEQVKEQIERTQKLIDAQVERYRIQFQTLDTTMASLNSTSNQLGALIATLNN</sequence>
<feature type="region of interest" description="Disordered" evidence="8">
    <location>
        <begin position="166"/>
        <end position="186"/>
    </location>
</feature>
<gene>
    <name evidence="11" type="ORF">UA45_02770</name>
</gene>
<evidence type="ECO:0000313" key="11">
    <source>
        <dbReference type="EMBL" id="KJF78917.1"/>
    </source>
</evidence>
<evidence type="ECO:0000256" key="7">
    <source>
        <dbReference type="RuleBase" id="RU362066"/>
    </source>
</evidence>
<feature type="region of interest" description="Disordered" evidence="8">
    <location>
        <begin position="103"/>
        <end position="123"/>
    </location>
</feature>
<dbReference type="PANTHER" id="PTHR30288:SF0">
    <property type="entry name" value="FLAGELLAR HOOK-ASSOCIATED PROTEIN 2"/>
    <property type="match status" value="1"/>
</dbReference>
<evidence type="ECO:0000256" key="8">
    <source>
        <dbReference type="SAM" id="MobiDB-lite"/>
    </source>
</evidence>
<feature type="domain" description="Flagellar hook-associated protein 2 N-terminal" evidence="9">
    <location>
        <begin position="11"/>
        <end position="104"/>
    </location>
</feature>
<feature type="coiled-coil region" evidence="7">
    <location>
        <begin position="427"/>
        <end position="454"/>
    </location>
</feature>
<dbReference type="PATRIC" id="fig|582.24.peg.832"/>
<dbReference type="EMBL" id="JZSH01000015">
    <property type="protein sequence ID" value="KJF78917.1"/>
    <property type="molecule type" value="Genomic_DNA"/>
</dbReference>
<protein>
    <recommendedName>
        <fullName evidence="3 7">Flagellar hook-associated protein 2</fullName>
        <shortName evidence="7">HAP2</shortName>
    </recommendedName>
    <alternativeName>
        <fullName evidence="7">Flagellar cap protein</fullName>
    </alternativeName>
</protein>
<dbReference type="Proteomes" id="UP000032582">
    <property type="component" value="Unassembled WGS sequence"/>
</dbReference>
<keyword evidence="11" id="KW-0966">Cell projection</keyword>
<dbReference type="InterPro" id="IPR003481">
    <property type="entry name" value="FliD_N"/>
</dbReference>
<feature type="region of interest" description="Disordered" evidence="8">
    <location>
        <begin position="301"/>
        <end position="321"/>
    </location>
</feature>
<feature type="domain" description="Flagellar hook-associated protein 2 C-terminal" evidence="10">
    <location>
        <begin position="221"/>
        <end position="471"/>
    </location>
</feature>